<dbReference type="PANTHER" id="PTHR21063:SF4">
    <property type="entry name" value="CD48 ANTIGEN-RELATED"/>
    <property type="match status" value="1"/>
</dbReference>
<keyword evidence="1" id="KW-1133">Transmembrane helix</keyword>
<dbReference type="AlphaFoldDB" id="A0A8C1M9X4"/>
<dbReference type="InterPro" id="IPR003599">
    <property type="entry name" value="Ig_sub"/>
</dbReference>
<keyword evidence="4" id="KW-1185">Reference proteome</keyword>
<feature type="domain" description="Immunoglobulin" evidence="2">
    <location>
        <begin position="1"/>
        <end position="103"/>
    </location>
</feature>
<organism evidence="3 4">
    <name type="scientific">Cyprinus carpio</name>
    <name type="common">Common carp</name>
    <dbReference type="NCBI Taxonomy" id="7962"/>
    <lineage>
        <taxon>Eukaryota</taxon>
        <taxon>Metazoa</taxon>
        <taxon>Chordata</taxon>
        <taxon>Craniata</taxon>
        <taxon>Vertebrata</taxon>
        <taxon>Euteleostomi</taxon>
        <taxon>Actinopterygii</taxon>
        <taxon>Neopterygii</taxon>
        <taxon>Teleostei</taxon>
        <taxon>Ostariophysi</taxon>
        <taxon>Cypriniformes</taxon>
        <taxon>Cyprinidae</taxon>
        <taxon>Cyprininae</taxon>
        <taxon>Cyprinus</taxon>
    </lineage>
</organism>
<dbReference type="InterPro" id="IPR013106">
    <property type="entry name" value="Ig_V-set"/>
</dbReference>
<name>A0A8C1M9X4_CYPCA</name>
<evidence type="ECO:0000313" key="4">
    <source>
        <dbReference type="Proteomes" id="UP000694427"/>
    </source>
</evidence>
<dbReference type="Pfam" id="PF07686">
    <property type="entry name" value="V-set"/>
    <property type="match status" value="1"/>
</dbReference>
<feature type="transmembrane region" description="Helical" evidence="1">
    <location>
        <begin position="225"/>
        <end position="243"/>
    </location>
</feature>
<dbReference type="Gene3D" id="2.60.40.10">
    <property type="entry name" value="Immunoglobulins"/>
    <property type="match status" value="2"/>
</dbReference>
<feature type="domain" description="Immunoglobulin" evidence="2">
    <location>
        <begin position="113"/>
        <end position="216"/>
    </location>
</feature>
<accession>A0A8C1M9X4</accession>
<keyword evidence="1" id="KW-0472">Membrane</keyword>
<dbReference type="Proteomes" id="UP000694427">
    <property type="component" value="Unplaced"/>
</dbReference>
<dbReference type="Ensembl" id="ENSCCRT00010080890.1">
    <property type="protein sequence ID" value="ENSCCRP00010073127.1"/>
    <property type="gene ID" value="ENSCCRG00010031778.1"/>
</dbReference>
<dbReference type="SUPFAM" id="SSF48726">
    <property type="entry name" value="Immunoglobulin"/>
    <property type="match status" value="2"/>
</dbReference>
<sequence>MSVSVTEGDSVTLYTGVETIHQEDVKWYFKDTRIAQISGDLSKICTDVQCNKGTEQFRHRLKLDHQTGSLTITNIRTTDSGLYKLKIFSSNRDSENIFNITVRGFSSAERDKMKRKSVKERESVTFYPGVIKTNDLMTWYFFDTRIAEITGNRSYICTDVQCKDGAERFKNRLRVNLQSGSLTIIKTRITDSGVYKVNINSSNKISIIKSFSVDVIGLSLGGKEIYVVFVAFLLIAAFAVVIYNNHRRYKTVGQNGVTLNSRRFDALIGGARFY</sequence>
<evidence type="ECO:0000256" key="1">
    <source>
        <dbReference type="SAM" id="Phobius"/>
    </source>
</evidence>
<dbReference type="InterPro" id="IPR036179">
    <property type="entry name" value="Ig-like_dom_sf"/>
</dbReference>
<reference evidence="3" key="1">
    <citation type="submission" date="2025-08" db="UniProtKB">
        <authorList>
            <consortium name="Ensembl"/>
        </authorList>
    </citation>
    <scope>IDENTIFICATION</scope>
</reference>
<dbReference type="InterPro" id="IPR013783">
    <property type="entry name" value="Ig-like_fold"/>
</dbReference>
<reference evidence="3" key="2">
    <citation type="submission" date="2025-09" db="UniProtKB">
        <authorList>
            <consortium name="Ensembl"/>
        </authorList>
    </citation>
    <scope>IDENTIFICATION</scope>
</reference>
<keyword evidence="1" id="KW-0812">Transmembrane</keyword>
<dbReference type="PANTHER" id="PTHR21063">
    <property type="entry name" value="LFA-3"/>
    <property type="match status" value="1"/>
</dbReference>
<proteinExistence type="predicted"/>
<evidence type="ECO:0000313" key="3">
    <source>
        <dbReference type="Ensembl" id="ENSCCRP00010073127.1"/>
    </source>
</evidence>
<dbReference type="SMART" id="SM00409">
    <property type="entry name" value="IG"/>
    <property type="match status" value="2"/>
</dbReference>
<protein>
    <recommendedName>
        <fullName evidence="2">Immunoglobulin domain-containing protein</fullName>
    </recommendedName>
</protein>
<evidence type="ECO:0000259" key="2">
    <source>
        <dbReference type="SMART" id="SM00409"/>
    </source>
</evidence>